<evidence type="ECO:0000313" key="4">
    <source>
        <dbReference type="EMBL" id="CAE07797.1"/>
    </source>
</evidence>
<reference evidence="4 5" key="1">
    <citation type="journal article" date="2003" name="Nature">
        <title>The genome of a motile marine Synechococcus.</title>
        <authorList>
            <person name="Palenik B."/>
            <person name="Brahamsha B."/>
            <person name="Larimer F."/>
            <person name="Land M."/>
            <person name="Hauser L."/>
            <person name="Chain P."/>
            <person name="Lamerdin J."/>
            <person name="Regala W."/>
            <person name="Allen E.A."/>
            <person name="McCarren J."/>
            <person name="Paulsen I."/>
            <person name="Dufresne A."/>
            <person name="Partensky F."/>
            <person name="Webb E."/>
            <person name="Waterbury J."/>
        </authorList>
    </citation>
    <scope>NUCLEOTIDE SEQUENCE [LARGE SCALE GENOMIC DNA]</scope>
    <source>
        <strain evidence="4 5">WH8102</strain>
    </source>
</reference>
<sequence>MVFRRRLIALGLGFVLLMGVVWGRQQQMQSVTILMPAPYADATAALVDRFNDDHRGRIHLSISRGPLETESISDLAISSLLLGSPPFDALLVDVTWLPKYVAAGWLEPLDPWFDQADEDDLVAGARLGNRVDGALYRWPLGADVGLLYWRTDLMPSPPRTPDELTAVVSKLQEEGRASQGFVWQGRQYEGLSCDFVELLQAFGGSWINPTTGEPNLGSPAARQTATWMNELISNGFSPRAVTNYAESESLQAFKAGDAALMRNWPYAWSELQGNDSAVKGRVGVTTMVALPGETPAATLGSWGLSMLRETPHPSATAEAIRYLTSQDAQRERFLNQGYTPTARALFRDPELVEQSPVLPQLEKALGHAVPRPMSPLYAQMSDVLQRQLSGILTGDLDPDEGMAQAQASTITLFRSAGGKA</sequence>
<dbReference type="RefSeq" id="WP_011128146.1">
    <property type="nucleotide sequence ID" value="NC_005070.1"/>
</dbReference>
<dbReference type="KEGG" id="syw:SYNW1282"/>
<evidence type="ECO:0000313" key="5">
    <source>
        <dbReference type="Proteomes" id="UP000001422"/>
    </source>
</evidence>
<gene>
    <name evidence="4" type="ordered locus">SYNW1282</name>
</gene>
<evidence type="ECO:0000256" key="3">
    <source>
        <dbReference type="ARBA" id="ARBA00022729"/>
    </source>
</evidence>
<comment type="similarity">
    <text evidence="1">Belongs to the bacterial solute-binding protein 1 family.</text>
</comment>
<keyword evidence="2" id="KW-0813">Transport</keyword>
<proteinExistence type="inferred from homology"/>
<dbReference type="Pfam" id="PF01547">
    <property type="entry name" value="SBP_bac_1"/>
    <property type="match status" value="1"/>
</dbReference>
<dbReference type="eggNOG" id="COG1653">
    <property type="taxonomic scope" value="Bacteria"/>
</dbReference>
<name>Q7U6Q6_PARMW</name>
<dbReference type="EMBL" id="BX569692">
    <property type="protein sequence ID" value="CAE07797.1"/>
    <property type="molecule type" value="Genomic_DNA"/>
</dbReference>
<dbReference type="Gene3D" id="3.40.190.10">
    <property type="entry name" value="Periplasmic binding protein-like II"/>
    <property type="match status" value="2"/>
</dbReference>
<dbReference type="PANTHER" id="PTHR30061">
    <property type="entry name" value="MALTOSE-BINDING PERIPLASMIC PROTEIN"/>
    <property type="match status" value="1"/>
</dbReference>
<evidence type="ECO:0000256" key="1">
    <source>
        <dbReference type="ARBA" id="ARBA00008520"/>
    </source>
</evidence>
<dbReference type="GO" id="GO:0042956">
    <property type="term" value="P:maltodextrin transmembrane transport"/>
    <property type="evidence" value="ECO:0007669"/>
    <property type="project" value="TreeGrafter"/>
</dbReference>
<evidence type="ECO:0000256" key="2">
    <source>
        <dbReference type="ARBA" id="ARBA00022448"/>
    </source>
</evidence>
<protein>
    <submittedName>
        <fullName evidence="4">ABC transporter, likely sugar solute binding protein</fullName>
    </submittedName>
</protein>
<keyword evidence="3" id="KW-0732">Signal</keyword>
<dbReference type="PANTHER" id="PTHR30061:SF50">
    <property type="entry name" value="MALTOSE_MALTODEXTRIN-BINDING PERIPLASMIC PROTEIN"/>
    <property type="match status" value="1"/>
</dbReference>
<organism evidence="4 5">
    <name type="scientific">Parasynechococcus marenigrum (strain WH8102)</name>
    <dbReference type="NCBI Taxonomy" id="84588"/>
    <lineage>
        <taxon>Bacteria</taxon>
        <taxon>Bacillati</taxon>
        <taxon>Cyanobacteriota</taxon>
        <taxon>Cyanophyceae</taxon>
        <taxon>Synechococcales</taxon>
        <taxon>Prochlorococcaceae</taxon>
        <taxon>Parasynechococcus</taxon>
        <taxon>Parasynechococcus marenigrum</taxon>
    </lineage>
</organism>
<keyword evidence="5" id="KW-1185">Reference proteome</keyword>
<dbReference type="InterPro" id="IPR006059">
    <property type="entry name" value="SBP"/>
</dbReference>
<dbReference type="AlphaFoldDB" id="Q7U6Q6"/>
<dbReference type="GO" id="GO:0015768">
    <property type="term" value="P:maltose transport"/>
    <property type="evidence" value="ECO:0007669"/>
    <property type="project" value="TreeGrafter"/>
</dbReference>
<accession>Q7U6Q6</accession>
<dbReference type="GO" id="GO:0055052">
    <property type="term" value="C:ATP-binding cassette (ABC) transporter complex, substrate-binding subunit-containing"/>
    <property type="evidence" value="ECO:0007669"/>
    <property type="project" value="TreeGrafter"/>
</dbReference>
<dbReference type="SUPFAM" id="SSF53850">
    <property type="entry name" value="Periplasmic binding protein-like II"/>
    <property type="match status" value="1"/>
</dbReference>
<dbReference type="Proteomes" id="UP000001422">
    <property type="component" value="Chromosome"/>
</dbReference>
<dbReference type="GO" id="GO:1901982">
    <property type="term" value="F:maltose binding"/>
    <property type="evidence" value="ECO:0007669"/>
    <property type="project" value="TreeGrafter"/>
</dbReference>
<dbReference type="CDD" id="cd14750">
    <property type="entry name" value="PBP2_TMBP"/>
    <property type="match status" value="1"/>
</dbReference>
<dbReference type="STRING" id="84588.SYNW1282"/>
<dbReference type="HOGENOM" id="CLU_031285_9_1_3"/>